<dbReference type="CDD" id="cd02573">
    <property type="entry name" value="PseudoU_synth_EcTruB"/>
    <property type="match status" value="1"/>
</dbReference>
<gene>
    <name evidence="5 9" type="primary">truB</name>
    <name evidence="9" type="ORF">DZC52_05125</name>
</gene>
<dbReference type="GO" id="GO:1990481">
    <property type="term" value="P:mRNA pseudouridine synthesis"/>
    <property type="evidence" value="ECO:0007669"/>
    <property type="project" value="TreeGrafter"/>
</dbReference>
<reference evidence="9 10" key="1">
    <citation type="submission" date="2018-08" db="EMBL/GenBank/DDBJ databases">
        <title>Wenzhouxiangella salilacus sp. nov., a novel bacterium isolated from a saline lake in Xinjiang Province, China.</title>
        <authorList>
            <person name="Han S."/>
        </authorList>
    </citation>
    <scope>NUCLEOTIDE SEQUENCE [LARGE SCALE GENOMIC DNA]</scope>
    <source>
        <strain evidence="9 10">XDB06</strain>
    </source>
</reference>
<dbReference type="EMBL" id="QUZK01000022">
    <property type="protein sequence ID" value="RFF31204.1"/>
    <property type="molecule type" value="Genomic_DNA"/>
</dbReference>
<dbReference type="InterPro" id="IPR036974">
    <property type="entry name" value="PUA_sf"/>
</dbReference>
<dbReference type="Gene3D" id="3.30.2350.10">
    <property type="entry name" value="Pseudouridine synthase"/>
    <property type="match status" value="1"/>
</dbReference>
<evidence type="ECO:0000313" key="9">
    <source>
        <dbReference type="EMBL" id="RFF31204.1"/>
    </source>
</evidence>
<feature type="domain" description="tRNA pseudouridylate synthase B C-terminal" evidence="8">
    <location>
        <begin position="178"/>
        <end position="235"/>
    </location>
</feature>
<dbReference type="EC" id="5.4.99.25" evidence="5"/>
<dbReference type="CDD" id="cd21152">
    <property type="entry name" value="PUA_TruB_bacterial"/>
    <property type="match status" value="1"/>
</dbReference>
<keyword evidence="10" id="KW-1185">Reference proteome</keyword>
<comment type="catalytic activity">
    <reaction evidence="1 5">
        <text>uridine(55) in tRNA = pseudouridine(55) in tRNA</text>
        <dbReference type="Rhea" id="RHEA:42532"/>
        <dbReference type="Rhea" id="RHEA-COMP:10101"/>
        <dbReference type="Rhea" id="RHEA-COMP:10102"/>
        <dbReference type="ChEBI" id="CHEBI:65314"/>
        <dbReference type="ChEBI" id="CHEBI:65315"/>
        <dbReference type="EC" id="5.4.99.25"/>
    </reaction>
</comment>
<dbReference type="GO" id="GO:0003723">
    <property type="term" value="F:RNA binding"/>
    <property type="evidence" value="ECO:0007669"/>
    <property type="project" value="InterPro"/>
</dbReference>
<feature type="domain" description="tRNA pseudouridine synthase II TruB subfamily 1 C-terminal" evidence="7">
    <location>
        <begin position="239"/>
        <end position="294"/>
    </location>
</feature>
<dbReference type="GO" id="GO:0031119">
    <property type="term" value="P:tRNA pseudouridine synthesis"/>
    <property type="evidence" value="ECO:0007669"/>
    <property type="project" value="UniProtKB-UniRule"/>
</dbReference>
<evidence type="ECO:0000259" key="6">
    <source>
        <dbReference type="Pfam" id="PF01509"/>
    </source>
</evidence>
<dbReference type="InterPro" id="IPR020103">
    <property type="entry name" value="PsdUridine_synth_cat_dom_sf"/>
</dbReference>
<feature type="domain" description="Pseudouridine synthase II N-terminal" evidence="6">
    <location>
        <begin position="29"/>
        <end position="177"/>
    </location>
</feature>
<evidence type="ECO:0000256" key="1">
    <source>
        <dbReference type="ARBA" id="ARBA00000385"/>
    </source>
</evidence>
<evidence type="ECO:0000256" key="5">
    <source>
        <dbReference type="HAMAP-Rule" id="MF_01080"/>
    </source>
</evidence>
<feature type="active site" description="Nucleophile" evidence="5">
    <location>
        <position position="44"/>
    </location>
</feature>
<comment type="function">
    <text evidence="5">Responsible for synthesis of pseudouridine from uracil-55 in the psi GC loop of transfer RNAs.</text>
</comment>
<dbReference type="SUPFAM" id="SSF88697">
    <property type="entry name" value="PUA domain-like"/>
    <property type="match status" value="1"/>
</dbReference>
<dbReference type="Proteomes" id="UP000260351">
    <property type="component" value="Unassembled WGS sequence"/>
</dbReference>
<proteinExistence type="inferred from homology"/>
<dbReference type="InterPro" id="IPR032819">
    <property type="entry name" value="TruB_C"/>
</dbReference>
<dbReference type="FunFam" id="3.30.2350.10:FF:000011">
    <property type="entry name" value="tRNA pseudouridine synthase B"/>
    <property type="match status" value="1"/>
</dbReference>
<dbReference type="RefSeq" id="WP_116650052.1">
    <property type="nucleotide sequence ID" value="NZ_QUZK01000022.1"/>
</dbReference>
<dbReference type="InterPro" id="IPR015947">
    <property type="entry name" value="PUA-like_sf"/>
</dbReference>
<dbReference type="Pfam" id="PF09157">
    <property type="entry name" value="TruB-C_2"/>
    <property type="match status" value="1"/>
</dbReference>
<dbReference type="Pfam" id="PF01509">
    <property type="entry name" value="TruB_N"/>
    <property type="match status" value="1"/>
</dbReference>
<comment type="similarity">
    <text evidence="2 5">Belongs to the pseudouridine synthase TruB family. Type 1 subfamily.</text>
</comment>
<name>A0A3E1KA50_9GAMM</name>
<accession>A0A3E1KA50</accession>
<dbReference type="GO" id="GO:0160148">
    <property type="term" value="F:tRNA pseudouridine(55) synthase activity"/>
    <property type="evidence" value="ECO:0007669"/>
    <property type="project" value="UniProtKB-EC"/>
</dbReference>
<dbReference type="InterPro" id="IPR014780">
    <property type="entry name" value="tRNA_psdUridine_synth_TruB"/>
</dbReference>
<dbReference type="InterPro" id="IPR002501">
    <property type="entry name" value="PsdUridine_synth_N"/>
</dbReference>
<protein>
    <recommendedName>
        <fullName evidence="5">tRNA pseudouridine synthase B</fullName>
        <ecNumber evidence="5">5.4.99.25</ecNumber>
    </recommendedName>
    <alternativeName>
        <fullName evidence="5">tRNA pseudouridine(55) synthase</fullName>
        <shortName evidence="5">Psi55 synthase</shortName>
    </alternativeName>
    <alternativeName>
        <fullName evidence="5">tRNA pseudouridylate synthase</fullName>
    </alternativeName>
    <alternativeName>
        <fullName evidence="5">tRNA-uridine isomerase</fullName>
    </alternativeName>
</protein>
<evidence type="ECO:0000256" key="4">
    <source>
        <dbReference type="ARBA" id="ARBA00023235"/>
    </source>
</evidence>
<dbReference type="SUPFAM" id="SSF55120">
    <property type="entry name" value="Pseudouridine synthase"/>
    <property type="match status" value="1"/>
</dbReference>
<keyword evidence="3 5" id="KW-0819">tRNA processing</keyword>
<evidence type="ECO:0000259" key="7">
    <source>
        <dbReference type="Pfam" id="PF09157"/>
    </source>
</evidence>
<dbReference type="NCBIfam" id="TIGR00431">
    <property type="entry name" value="TruB"/>
    <property type="match status" value="1"/>
</dbReference>
<evidence type="ECO:0000259" key="8">
    <source>
        <dbReference type="Pfam" id="PF16198"/>
    </source>
</evidence>
<evidence type="ECO:0000256" key="2">
    <source>
        <dbReference type="ARBA" id="ARBA00005642"/>
    </source>
</evidence>
<dbReference type="Gene3D" id="2.30.130.10">
    <property type="entry name" value="PUA domain"/>
    <property type="match status" value="1"/>
</dbReference>
<organism evidence="9 10">
    <name type="scientific">Wenzhouxiangella sediminis</name>
    <dbReference type="NCBI Taxonomy" id="1792836"/>
    <lineage>
        <taxon>Bacteria</taxon>
        <taxon>Pseudomonadati</taxon>
        <taxon>Pseudomonadota</taxon>
        <taxon>Gammaproteobacteria</taxon>
        <taxon>Chromatiales</taxon>
        <taxon>Wenzhouxiangellaceae</taxon>
        <taxon>Wenzhouxiangella</taxon>
    </lineage>
</organism>
<keyword evidence="4 5" id="KW-0413">Isomerase</keyword>
<dbReference type="OrthoDB" id="9802309at2"/>
<dbReference type="InterPro" id="IPR015240">
    <property type="entry name" value="tRNA_sdUridine_synth_fam1_C"/>
</dbReference>
<dbReference type="PANTHER" id="PTHR13767">
    <property type="entry name" value="TRNA-PSEUDOURIDINE SYNTHASE"/>
    <property type="match status" value="1"/>
</dbReference>
<dbReference type="AlphaFoldDB" id="A0A3E1KA50"/>
<dbReference type="HAMAP" id="MF_01080">
    <property type="entry name" value="TruB_bact"/>
    <property type="match status" value="1"/>
</dbReference>
<comment type="caution">
    <text evidence="9">The sequence shown here is derived from an EMBL/GenBank/DDBJ whole genome shotgun (WGS) entry which is preliminary data.</text>
</comment>
<evidence type="ECO:0000256" key="3">
    <source>
        <dbReference type="ARBA" id="ARBA00022694"/>
    </source>
</evidence>
<sequence length="297" mass="31759">MKDQQAPSGILLLDKPAGITSNAALGRAKRIIGIKKAGHTGTLDPMASGLLALCFGQATKVAGFLLDADKTYEAEACLGVTTDSEDAEGEVLERKAVPALDEAAIEAVLARFRGAIEQVPPMHSALKHKGQRLYDLARKGETVERPPRAVVIHELELIDHDEQSLRLKVTCSKGTYIRSLARDIGEALGCGAHLSGLRRTASAPFDIRDSVELEALESLTRDQARALLAPPDRALEHLPAVELDEQQAARMAQGQRLAGLRASHSGQVRIYGPGTFLGVGEMDGMGHLKPVRLFTAG</sequence>
<evidence type="ECO:0000313" key="10">
    <source>
        <dbReference type="Proteomes" id="UP000260351"/>
    </source>
</evidence>
<dbReference type="PANTHER" id="PTHR13767:SF2">
    <property type="entry name" value="PSEUDOURIDYLATE SYNTHASE TRUB1"/>
    <property type="match status" value="1"/>
</dbReference>
<dbReference type="Pfam" id="PF16198">
    <property type="entry name" value="TruB_C_2"/>
    <property type="match status" value="1"/>
</dbReference>